<sequence>MSSTCNHNFEVFEEALPLWWTLLEASRSPTFDLRGIILLDSSDALLLLSATLRGVSQSKAGFRTFAIQKVGNGQALVEAVPEESGQLEGANKREKQEIGGAGESLRALVCKCRRHEGVPQHIVKLGEIPESKMKATTDDSKPDGFVSEDHCESASLYAIKEVEKECGESTVLVDEECGEGYNLWACQNGEHNQSLMLKRRMSGMGNTKKTKLFVAGEPCWAEALRQP</sequence>
<gene>
    <name evidence="1" type="ORF">llap_4250</name>
</gene>
<evidence type="ECO:0000313" key="2">
    <source>
        <dbReference type="Proteomes" id="UP000233556"/>
    </source>
</evidence>
<keyword evidence="2" id="KW-1185">Reference proteome</keyword>
<dbReference type="EMBL" id="KZ505760">
    <property type="protein sequence ID" value="PKU45427.1"/>
    <property type="molecule type" value="Genomic_DNA"/>
</dbReference>
<reference evidence="2" key="2">
    <citation type="submission" date="2017-12" db="EMBL/GenBank/DDBJ databases">
        <title>Genome sequence of the Bar-tailed Godwit (Limosa lapponica baueri).</title>
        <authorList>
            <person name="Lima N.C.B."/>
            <person name="Parody-Merino A.M."/>
            <person name="Battley P.F."/>
            <person name="Fidler A.E."/>
            <person name="Prosdocimi F."/>
        </authorList>
    </citation>
    <scope>NUCLEOTIDE SEQUENCE [LARGE SCALE GENOMIC DNA]</scope>
</reference>
<protein>
    <submittedName>
        <fullName evidence="1">Uncharacterized protein</fullName>
    </submittedName>
</protein>
<reference evidence="2" key="1">
    <citation type="submission" date="2017-11" db="EMBL/GenBank/DDBJ databases">
        <authorList>
            <person name="Lima N.C."/>
            <person name="Parody-Merino A.M."/>
            <person name="Battley P.F."/>
            <person name="Fidler A.E."/>
            <person name="Prosdocimi F."/>
        </authorList>
    </citation>
    <scope>NUCLEOTIDE SEQUENCE [LARGE SCALE GENOMIC DNA]</scope>
</reference>
<name>A0A2I0UH96_LIMLA</name>
<proteinExistence type="predicted"/>
<accession>A0A2I0UH96</accession>
<dbReference type="AlphaFoldDB" id="A0A2I0UH96"/>
<organism evidence="1 2">
    <name type="scientific">Limosa lapponica baueri</name>
    <dbReference type="NCBI Taxonomy" id="1758121"/>
    <lineage>
        <taxon>Eukaryota</taxon>
        <taxon>Metazoa</taxon>
        <taxon>Chordata</taxon>
        <taxon>Craniata</taxon>
        <taxon>Vertebrata</taxon>
        <taxon>Euteleostomi</taxon>
        <taxon>Archelosauria</taxon>
        <taxon>Archosauria</taxon>
        <taxon>Dinosauria</taxon>
        <taxon>Saurischia</taxon>
        <taxon>Theropoda</taxon>
        <taxon>Coelurosauria</taxon>
        <taxon>Aves</taxon>
        <taxon>Neognathae</taxon>
        <taxon>Neoaves</taxon>
        <taxon>Charadriiformes</taxon>
        <taxon>Scolopacidae</taxon>
        <taxon>Limosa</taxon>
    </lineage>
</organism>
<dbReference type="Proteomes" id="UP000233556">
    <property type="component" value="Unassembled WGS sequence"/>
</dbReference>
<dbReference type="OrthoDB" id="9394171at2759"/>
<evidence type="ECO:0000313" key="1">
    <source>
        <dbReference type="EMBL" id="PKU45427.1"/>
    </source>
</evidence>